<keyword evidence="1" id="KW-1133">Transmembrane helix</keyword>
<evidence type="ECO:0000256" key="1">
    <source>
        <dbReference type="SAM" id="Phobius"/>
    </source>
</evidence>
<evidence type="ECO:0008006" key="3">
    <source>
        <dbReference type="Google" id="ProtNLM"/>
    </source>
</evidence>
<protein>
    <recommendedName>
        <fullName evidence="3">DUF2637 domain-containing protein</fullName>
    </recommendedName>
</protein>
<feature type="transmembrane region" description="Helical" evidence="1">
    <location>
        <begin position="55"/>
        <end position="74"/>
    </location>
</feature>
<keyword evidence="1" id="KW-0812">Transmembrane</keyword>
<proteinExistence type="predicted"/>
<feature type="transmembrane region" description="Helical" evidence="1">
    <location>
        <begin position="12"/>
        <end position="35"/>
    </location>
</feature>
<gene>
    <name evidence="2" type="ORF">RBB75_04165</name>
</gene>
<sequence>MTVTKTDALAVRLIISLTVAVTAFLAMFFVFNFAFIRWAVWRYPQHNSMAGLTAFVYGLPVAADCAIFGFAIAFRRASRVKAS</sequence>
<name>A0AAU7ZEW1_9BACT</name>
<accession>A0AAU7ZEW1</accession>
<reference evidence="2" key="2">
    <citation type="journal article" date="2024" name="Environ. Microbiol.">
        <title>Genome analysis and description of Tunturibacter gen. nov. expands the diversity of Terriglobia in tundra soils.</title>
        <authorList>
            <person name="Messyasz A."/>
            <person name="Mannisto M.K."/>
            <person name="Kerkhof L.J."/>
            <person name="Haggblom M.M."/>
        </authorList>
    </citation>
    <scope>NUCLEOTIDE SEQUENCE</scope>
    <source>
        <strain evidence="2">M8UP23</strain>
    </source>
</reference>
<keyword evidence="1" id="KW-0472">Membrane</keyword>
<dbReference type="EMBL" id="CP132932">
    <property type="protein sequence ID" value="XCB27514.1"/>
    <property type="molecule type" value="Genomic_DNA"/>
</dbReference>
<dbReference type="AlphaFoldDB" id="A0AAU7ZEW1"/>
<reference evidence="2" key="1">
    <citation type="submission" date="2023-08" db="EMBL/GenBank/DDBJ databases">
        <authorList>
            <person name="Messyasz A."/>
            <person name="Mannisto M.K."/>
            <person name="Kerkhof L.J."/>
            <person name="Haggblom M."/>
        </authorList>
    </citation>
    <scope>NUCLEOTIDE SEQUENCE</scope>
    <source>
        <strain evidence="2">M8UP23</strain>
    </source>
</reference>
<evidence type="ECO:0000313" key="2">
    <source>
        <dbReference type="EMBL" id="XCB27514.1"/>
    </source>
</evidence>
<organism evidence="2">
    <name type="scientific">Tunturiibacter empetritectus</name>
    <dbReference type="NCBI Taxonomy" id="3069691"/>
    <lineage>
        <taxon>Bacteria</taxon>
        <taxon>Pseudomonadati</taxon>
        <taxon>Acidobacteriota</taxon>
        <taxon>Terriglobia</taxon>
        <taxon>Terriglobales</taxon>
        <taxon>Acidobacteriaceae</taxon>
        <taxon>Tunturiibacter</taxon>
    </lineage>
</organism>
<dbReference type="KEGG" id="temp:RBB75_04165"/>
<dbReference type="RefSeq" id="WP_353069642.1">
    <property type="nucleotide sequence ID" value="NZ_CP132932.1"/>
</dbReference>